<dbReference type="PANTHER" id="PTHR45947">
    <property type="entry name" value="SULFOQUINOVOSYL TRANSFERASE SQD2"/>
    <property type="match status" value="1"/>
</dbReference>
<reference evidence="3 4" key="1">
    <citation type="journal article" date="2020" name="ISME J.">
        <title>Comparative genomics reveals insights into cyanobacterial evolution and habitat adaptation.</title>
        <authorList>
            <person name="Chen M.Y."/>
            <person name="Teng W.K."/>
            <person name="Zhao L."/>
            <person name="Hu C.X."/>
            <person name="Zhou Y.K."/>
            <person name="Han B.P."/>
            <person name="Song L.R."/>
            <person name="Shu W.S."/>
        </authorList>
    </citation>
    <scope>NUCLEOTIDE SEQUENCE [LARGE SCALE GENOMIC DNA]</scope>
    <source>
        <strain evidence="3 4">FACHB-260</strain>
    </source>
</reference>
<gene>
    <name evidence="3" type="ORF">H6G18_04610</name>
</gene>
<accession>A0ABR8CKN4</accession>
<comment type="caution">
    <text evidence="3">The sequence shown here is derived from an EMBL/GenBank/DDBJ whole genome shotgun (WGS) entry which is preliminary data.</text>
</comment>
<evidence type="ECO:0000313" key="3">
    <source>
        <dbReference type="EMBL" id="MBD2343429.1"/>
    </source>
</evidence>
<dbReference type="Pfam" id="PF13439">
    <property type="entry name" value="Glyco_transf_4"/>
    <property type="match status" value="1"/>
</dbReference>
<dbReference type="Gene3D" id="3.40.50.2000">
    <property type="entry name" value="Glycogen Phosphorylase B"/>
    <property type="match status" value="2"/>
</dbReference>
<dbReference type="Proteomes" id="UP000607281">
    <property type="component" value="Unassembled WGS sequence"/>
</dbReference>
<feature type="domain" description="Glycosyltransferase subfamily 4-like N-terminal" evidence="2">
    <location>
        <begin position="14"/>
        <end position="184"/>
    </location>
</feature>
<feature type="domain" description="Glycosyl transferase family 1" evidence="1">
    <location>
        <begin position="199"/>
        <end position="362"/>
    </location>
</feature>
<dbReference type="InterPro" id="IPR001296">
    <property type="entry name" value="Glyco_trans_1"/>
</dbReference>
<dbReference type="Pfam" id="PF00534">
    <property type="entry name" value="Glycos_transf_1"/>
    <property type="match status" value="1"/>
</dbReference>
<name>A0ABR8CKN4_9NOST</name>
<dbReference type="EMBL" id="JACJRF010000005">
    <property type="protein sequence ID" value="MBD2343429.1"/>
    <property type="molecule type" value="Genomic_DNA"/>
</dbReference>
<dbReference type="InterPro" id="IPR050194">
    <property type="entry name" value="Glycosyltransferase_grp1"/>
</dbReference>
<dbReference type="PANTHER" id="PTHR45947:SF3">
    <property type="entry name" value="SULFOQUINOVOSYL TRANSFERASE SQD2"/>
    <property type="match status" value="1"/>
</dbReference>
<evidence type="ECO:0000259" key="1">
    <source>
        <dbReference type="Pfam" id="PF00534"/>
    </source>
</evidence>
<evidence type="ECO:0000259" key="2">
    <source>
        <dbReference type="Pfam" id="PF13439"/>
    </source>
</evidence>
<proteinExistence type="predicted"/>
<dbReference type="InterPro" id="IPR028098">
    <property type="entry name" value="Glyco_trans_4-like_N"/>
</dbReference>
<dbReference type="SUPFAM" id="SSF53756">
    <property type="entry name" value="UDP-Glycosyltransferase/glycogen phosphorylase"/>
    <property type="match status" value="1"/>
</dbReference>
<protein>
    <submittedName>
        <fullName evidence="3">Glycosyltransferase</fullName>
    </submittedName>
</protein>
<sequence>MKILVISPYLGASYGGISKIVIDLAQSLGKLGIHVDIVTTNANGKTKLQVPLKMWVNEQGYRVQYFPCWHHDDLILSTSLIRWLYTNVREYDLVHTHTIFAPLIGIVQRICLARRVPYLAMPHGMLEPWALTYKAWKKRIYYALLEKKSLQSADAICTSTTNENKQLKLLKIQTPAFTIPNGIYHQEFAILPNPENFYQQFPKTRNKTIILFLGRIDPKKGLDLLAPAFSKIYRQFPQIHLVVAGPDNIGFLPTIKKHFTQANCLEAVTFTGMLTGKLKYECLAAADIYISPSYSEGFSMSILEGMAAGLPCIITTGCNFPEAAFAQAAHVVDINSEAIANALNQCLSNPKAAKAMGNRARDFIFQNYTWECAAENLLKVYQSILPFAQSSMSLMK</sequence>
<evidence type="ECO:0000313" key="4">
    <source>
        <dbReference type="Proteomes" id="UP000607281"/>
    </source>
</evidence>
<organism evidence="3 4">
    <name type="scientific">Anabaena subtropica FACHB-260</name>
    <dbReference type="NCBI Taxonomy" id="2692884"/>
    <lineage>
        <taxon>Bacteria</taxon>
        <taxon>Bacillati</taxon>
        <taxon>Cyanobacteriota</taxon>
        <taxon>Cyanophyceae</taxon>
        <taxon>Nostocales</taxon>
        <taxon>Nostocaceae</taxon>
        <taxon>Anabaena</taxon>
    </lineage>
</organism>
<keyword evidence="4" id="KW-1185">Reference proteome</keyword>